<proteinExistence type="predicted"/>
<reference evidence="2" key="1">
    <citation type="journal article" date="2017" name="Nat. Commun.">
        <title>The North American bullfrog draft genome provides insight into hormonal regulation of long noncoding RNA.</title>
        <authorList>
            <person name="Hammond S.A."/>
            <person name="Warren R.L."/>
            <person name="Vandervalk B.P."/>
            <person name="Kucuk E."/>
            <person name="Khan H."/>
            <person name="Gibb E.A."/>
            <person name="Pandoh P."/>
            <person name="Kirk H."/>
            <person name="Zhao Y."/>
            <person name="Jones M."/>
            <person name="Mungall A.J."/>
            <person name="Coope R."/>
            <person name="Pleasance S."/>
            <person name="Moore R.A."/>
            <person name="Holt R.A."/>
            <person name="Round J.M."/>
            <person name="Ohora S."/>
            <person name="Walle B.V."/>
            <person name="Veldhoen N."/>
            <person name="Helbing C.C."/>
            <person name="Birol I."/>
        </authorList>
    </citation>
    <scope>NUCLEOTIDE SEQUENCE [LARGE SCALE GENOMIC DNA]</scope>
</reference>
<name>A0A2G9QG48_AQUCT</name>
<evidence type="ECO:0000313" key="2">
    <source>
        <dbReference type="Proteomes" id="UP000228934"/>
    </source>
</evidence>
<evidence type="ECO:0000313" key="1">
    <source>
        <dbReference type="EMBL" id="PIO14576.1"/>
    </source>
</evidence>
<sequence>MSIHFFQNTIHAIIPTHVEWVVAIGHAMWRFSWQGWGPLPQLWNRQPFGVPSSSMLAKHSALADILLLYPTPDEWHIAMKRVVSMGCSDKSGSLHIHWPIYTFYTSKIH</sequence>
<keyword evidence="2" id="KW-1185">Reference proteome</keyword>
<accession>A0A2G9QG48</accession>
<protein>
    <submittedName>
        <fullName evidence="1">Uncharacterized protein</fullName>
    </submittedName>
</protein>
<gene>
    <name evidence="1" type="ORF">AB205_0127220</name>
</gene>
<dbReference type="AlphaFoldDB" id="A0A2G9QG48"/>
<dbReference type="EMBL" id="KZ059571">
    <property type="protein sequence ID" value="PIO14576.1"/>
    <property type="molecule type" value="Genomic_DNA"/>
</dbReference>
<dbReference type="Proteomes" id="UP000228934">
    <property type="component" value="Unassembled WGS sequence"/>
</dbReference>
<organism evidence="1 2">
    <name type="scientific">Aquarana catesbeiana</name>
    <name type="common">American bullfrog</name>
    <name type="synonym">Rana catesbeiana</name>
    <dbReference type="NCBI Taxonomy" id="8400"/>
    <lineage>
        <taxon>Eukaryota</taxon>
        <taxon>Metazoa</taxon>
        <taxon>Chordata</taxon>
        <taxon>Craniata</taxon>
        <taxon>Vertebrata</taxon>
        <taxon>Euteleostomi</taxon>
        <taxon>Amphibia</taxon>
        <taxon>Batrachia</taxon>
        <taxon>Anura</taxon>
        <taxon>Neobatrachia</taxon>
        <taxon>Ranoidea</taxon>
        <taxon>Ranidae</taxon>
        <taxon>Aquarana</taxon>
    </lineage>
</organism>